<feature type="domain" description="YetF C-terminal" evidence="8">
    <location>
        <begin position="106"/>
        <end position="175"/>
    </location>
</feature>
<evidence type="ECO:0000256" key="6">
    <source>
        <dbReference type="ARBA" id="ARBA00023136"/>
    </source>
</evidence>
<feature type="transmembrane region" description="Helical" evidence="7">
    <location>
        <begin position="83"/>
        <end position="103"/>
    </location>
</feature>
<keyword evidence="4 7" id="KW-0812">Transmembrane</keyword>
<dbReference type="AlphaFoldDB" id="A0A6J4MQK6"/>
<dbReference type="PANTHER" id="PTHR34582">
    <property type="entry name" value="UPF0702 TRANSMEMBRANE PROTEIN YCAP"/>
    <property type="match status" value="1"/>
</dbReference>
<evidence type="ECO:0000256" key="5">
    <source>
        <dbReference type="ARBA" id="ARBA00022989"/>
    </source>
</evidence>
<gene>
    <name evidence="9" type="ORF">AVDCRST_MAG94-3725</name>
</gene>
<keyword evidence="3" id="KW-1003">Cell membrane</keyword>
<reference evidence="9" key="1">
    <citation type="submission" date="2020-02" db="EMBL/GenBank/DDBJ databases">
        <authorList>
            <person name="Meier V. D."/>
        </authorList>
    </citation>
    <scope>NUCLEOTIDE SEQUENCE</scope>
    <source>
        <strain evidence="9">AVDCRST_MAG94</strain>
    </source>
</reference>
<dbReference type="Gene3D" id="3.30.240.20">
    <property type="entry name" value="bsu07140 like domains"/>
    <property type="match status" value="1"/>
</dbReference>
<feature type="transmembrane region" description="Helical" evidence="7">
    <location>
        <begin position="56"/>
        <end position="77"/>
    </location>
</feature>
<dbReference type="InterPro" id="IPR023090">
    <property type="entry name" value="UPF0702_alpha/beta_dom_sf"/>
</dbReference>
<dbReference type="GO" id="GO:0005886">
    <property type="term" value="C:plasma membrane"/>
    <property type="evidence" value="ECO:0007669"/>
    <property type="project" value="UniProtKB-SubCell"/>
</dbReference>
<protein>
    <recommendedName>
        <fullName evidence="8">YetF C-terminal domain-containing protein</fullName>
    </recommendedName>
</protein>
<evidence type="ECO:0000256" key="7">
    <source>
        <dbReference type="SAM" id="Phobius"/>
    </source>
</evidence>
<proteinExistence type="inferred from homology"/>
<organism evidence="9">
    <name type="scientific">uncultured Leptolyngbya sp</name>
    <dbReference type="NCBI Taxonomy" id="332963"/>
    <lineage>
        <taxon>Bacteria</taxon>
        <taxon>Bacillati</taxon>
        <taxon>Cyanobacteriota</taxon>
        <taxon>Cyanophyceae</taxon>
        <taxon>Leptolyngbyales</taxon>
        <taxon>Leptolyngbyaceae</taxon>
        <taxon>Leptolyngbya group</taxon>
        <taxon>Leptolyngbya</taxon>
        <taxon>environmental samples</taxon>
    </lineage>
</organism>
<evidence type="ECO:0000259" key="8">
    <source>
        <dbReference type="Pfam" id="PF04239"/>
    </source>
</evidence>
<dbReference type="InterPro" id="IPR007353">
    <property type="entry name" value="DUF421"/>
</dbReference>
<evidence type="ECO:0000256" key="2">
    <source>
        <dbReference type="ARBA" id="ARBA00006448"/>
    </source>
</evidence>
<comment type="similarity">
    <text evidence="2">Belongs to the UPF0702 family.</text>
</comment>
<dbReference type="EMBL" id="CADCTY010001291">
    <property type="protein sequence ID" value="CAA9366017.1"/>
    <property type="molecule type" value="Genomic_DNA"/>
</dbReference>
<evidence type="ECO:0000256" key="4">
    <source>
        <dbReference type="ARBA" id="ARBA00022692"/>
    </source>
</evidence>
<evidence type="ECO:0000313" key="9">
    <source>
        <dbReference type="EMBL" id="CAA9366017.1"/>
    </source>
</evidence>
<evidence type="ECO:0000256" key="3">
    <source>
        <dbReference type="ARBA" id="ARBA00022475"/>
    </source>
</evidence>
<accession>A0A6J4MQK6</accession>
<name>A0A6J4MQK6_9CYAN</name>
<keyword evidence="6 7" id="KW-0472">Membrane</keyword>
<feature type="transmembrane region" description="Helical" evidence="7">
    <location>
        <begin position="31"/>
        <end position="49"/>
    </location>
</feature>
<evidence type="ECO:0000256" key="1">
    <source>
        <dbReference type="ARBA" id="ARBA00004651"/>
    </source>
</evidence>
<comment type="subcellular location">
    <subcellularLocation>
        <location evidence="1">Cell membrane</location>
        <topology evidence="1">Multi-pass membrane protein</topology>
    </subcellularLocation>
</comment>
<dbReference type="Pfam" id="PF04239">
    <property type="entry name" value="DUF421"/>
    <property type="match status" value="1"/>
</dbReference>
<keyword evidence="5 7" id="KW-1133">Transmembrane helix</keyword>
<sequence>MSTLFQVDWQRVFFQVDLQQVFVPQTSVVELVLRGSLVYFVVVAILRFMPSRQVGGVGIADLLVVVLVATAAQDAMATDDSSITGGLILVTTIIGWSYLFNWVSYKVPHFQRFLNPSPLLLVKDGEISQQNMESGLINKRELMSQLRQQGVHTLSEVERAYIEGDGRISVFTKDLKKEDDKHGSQTLAKETLLKDLSEQQLE</sequence>
<dbReference type="PANTHER" id="PTHR34582:SF6">
    <property type="entry name" value="UPF0702 TRANSMEMBRANE PROTEIN YCAP"/>
    <property type="match status" value="1"/>
</dbReference>